<dbReference type="PANTHER" id="PTHR30146">
    <property type="entry name" value="LACI-RELATED TRANSCRIPTIONAL REPRESSOR"/>
    <property type="match status" value="1"/>
</dbReference>
<organism evidence="5 6">
    <name type="scientific">Rhizobium helianthi</name>
    <dbReference type="NCBI Taxonomy" id="1132695"/>
    <lineage>
        <taxon>Bacteria</taxon>
        <taxon>Pseudomonadati</taxon>
        <taxon>Pseudomonadota</taxon>
        <taxon>Alphaproteobacteria</taxon>
        <taxon>Hyphomicrobiales</taxon>
        <taxon>Rhizobiaceae</taxon>
        <taxon>Rhizobium/Agrobacterium group</taxon>
        <taxon>Rhizobium</taxon>
    </lineage>
</organism>
<dbReference type="RefSeq" id="WP_377400714.1">
    <property type="nucleotide sequence ID" value="NZ_JBHUEQ010000017.1"/>
</dbReference>
<dbReference type="InterPro" id="IPR046335">
    <property type="entry name" value="LacI/GalR-like_sensor"/>
</dbReference>
<dbReference type="SUPFAM" id="SSF47413">
    <property type="entry name" value="lambda repressor-like DNA-binding domains"/>
    <property type="match status" value="1"/>
</dbReference>
<keyword evidence="2 5" id="KW-0238">DNA-binding</keyword>
<proteinExistence type="predicted"/>
<reference evidence="6" key="1">
    <citation type="journal article" date="2019" name="Int. J. Syst. Evol. Microbiol.">
        <title>The Global Catalogue of Microorganisms (GCM) 10K type strain sequencing project: providing services to taxonomists for standard genome sequencing and annotation.</title>
        <authorList>
            <consortium name="The Broad Institute Genomics Platform"/>
            <consortium name="The Broad Institute Genome Sequencing Center for Infectious Disease"/>
            <person name="Wu L."/>
            <person name="Ma J."/>
        </authorList>
    </citation>
    <scope>NUCLEOTIDE SEQUENCE [LARGE SCALE GENOMIC DNA]</scope>
    <source>
        <strain evidence="6">CG52</strain>
    </source>
</reference>
<dbReference type="Gene3D" id="3.40.50.2300">
    <property type="match status" value="2"/>
</dbReference>
<dbReference type="CDD" id="cd01392">
    <property type="entry name" value="HTH_LacI"/>
    <property type="match status" value="1"/>
</dbReference>
<dbReference type="PROSITE" id="PS50932">
    <property type="entry name" value="HTH_LACI_2"/>
    <property type="match status" value="1"/>
</dbReference>
<keyword evidence="6" id="KW-1185">Reference proteome</keyword>
<dbReference type="GO" id="GO:0003677">
    <property type="term" value="F:DNA binding"/>
    <property type="evidence" value="ECO:0007669"/>
    <property type="project" value="UniProtKB-KW"/>
</dbReference>
<keyword evidence="3" id="KW-0804">Transcription</keyword>
<dbReference type="Proteomes" id="UP001597322">
    <property type="component" value="Unassembled WGS sequence"/>
</dbReference>
<dbReference type="InterPro" id="IPR010982">
    <property type="entry name" value="Lambda_DNA-bd_dom_sf"/>
</dbReference>
<name>A0ABW4M3M1_9HYPH</name>
<dbReference type="InterPro" id="IPR028082">
    <property type="entry name" value="Peripla_BP_I"/>
</dbReference>
<dbReference type="PANTHER" id="PTHR30146:SF109">
    <property type="entry name" value="HTH-TYPE TRANSCRIPTIONAL REGULATOR GALS"/>
    <property type="match status" value="1"/>
</dbReference>
<accession>A0ABW4M3M1</accession>
<dbReference type="Pfam" id="PF00356">
    <property type="entry name" value="LacI"/>
    <property type="match status" value="1"/>
</dbReference>
<dbReference type="Gene3D" id="1.10.260.40">
    <property type="entry name" value="lambda repressor-like DNA-binding domains"/>
    <property type="match status" value="1"/>
</dbReference>
<evidence type="ECO:0000256" key="1">
    <source>
        <dbReference type="ARBA" id="ARBA00023015"/>
    </source>
</evidence>
<dbReference type="SMART" id="SM00354">
    <property type="entry name" value="HTH_LACI"/>
    <property type="match status" value="1"/>
</dbReference>
<protein>
    <submittedName>
        <fullName evidence="5">LacI family DNA-binding transcriptional regulator</fullName>
    </submittedName>
</protein>
<dbReference type="InterPro" id="IPR000843">
    <property type="entry name" value="HTH_LacI"/>
</dbReference>
<feature type="domain" description="HTH lacI-type" evidence="4">
    <location>
        <begin position="1"/>
        <end position="55"/>
    </location>
</feature>
<comment type="caution">
    <text evidence="5">The sequence shown here is derived from an EMBL/GenBank/DDBJ whole genome shotgun (WGS) entry which is preliminary data.</text>
</comment>
<dbReference type="CDD" id="cd20010">
    <property type="entry name" value="PBP1_AglR-like"/>
    <property type="match status" value="1"/>
</dbReference>
<dbReference type="Pfam" id="PF13377">
    <property type="entry name" value="Peripla_BP_3"/>
    <property type="match status" value="1"/>
</dbReference>
<keyword evidence="1" id="KW-0805">Transcription regulation</keyword>
<dbReference type="EMBL" id="JBHUEQ010000017">
    <property type="protein sequence ID" value="MFD1745986.1"/>
    <property type="molecule type" value="Genomic_DNA"/>
</dbReference>
<sequence length="341" mass="37370">MNLKELSNLLGLSQTTISRALNGYPEVNATTRARILKAAEETGYRPNRAARRLATGKAGSLGLVMPVTAEQPMDAHFAEFQSGLADECLRHDFHFTIMPAKPQEEEQAIRDLVSSGAVDAYYLAYMREKDPRIAMAQSLPIPFIVHGRSLGLAEDYPYLDVDNEEAFAEATRYLLSLGHKRFALLNGPFDLDFARRRRAGVEKSLAAVGMSLPPEHVSSTLMTDANGFQHMMRFLEQGSRPTAVLCASTVLALGAVRAIRQAGLEVGKDISVIAHDDDLLLLKPEHFSTPLTTTRSSIREAGRRIAERLIAAVKGDDTDAPQAELWRAEFILRASTGPAPS</sequence>
<evidence type="ECO:0000259" key="4">
    <source>
        <dbReference type="PROSITE" id="PS50932"/>
    </source>
</evidence>
<evidence type="ECO:0000313" key="6">
    <source>
        <dbReference type="Proteomes" id="UP001597322"/>
    </source>
</evidence>
<dbReference type="SUPFAM" id="SSF53822">
    <property type="entry name" value="Periplasmic binding protein-like I"/>
    <property type="match status" value="1"/>
</dbReference>
<evidence type="ECO:0000256" key="3">
    <source>
        <dbReference type="ARBA" id="ARBA00023163"/>
    </source>
</evidence>
<gene>
    <name evidence="5" type="ORF">ACFSE1_10990</name>
</gene>
<evidence type="ECO:0000256" key="2">
    <source>
        <dbReference type="ARBA" id="ARBA00023125"/>
    </source>
</evidence>
<evidence type="ECO:0000313" key="5">
    <source>
        <dbReference type="EMBL" id="MFD1745986.1"/>
    </source>
</evidence>